<accession>A0A428TJ75</accession>
<comment type="caution">
    <text evidence="2">The sequence shown here is derived from an EMBL/GenBank/DDBJ whole genome shotgun (WGS) entry which is preliminary data.</text>
</comment>
<reference evidence="2 3" key="1">
    <citation type="submission" date="2017-06" db="EMBL/GenBank/DDBJ databases">
        <title>Comparative genomic analysis of Ambrosia Fusariam Clade fungi.</title>
        <authorList>
            <person name="Stajich J.E."/>
            <person name="Carrillo J."/>
            <person name="Kijimoto T."/>
            <person name="Eskalen A."/>
            <person name="O'Donnell K."/>
            <person name="Kasson M."/>
        </authorList>
    </citation>
    <scope>NUCLEOTIDE SEQUENCE [LARGE SCALE GENOMIC DNA]</scope>
    <source>
        <strain evidence="2 3">NRRL62579</strain>
    </source>
</reference>
<feature type="compositionally biased region" description="Basic and acidic residues" evidence="1">
    <location>
        <begin position="108"/>
        <end position="121"/>
    </location>
</feature>
<dbReference type="AlphaFoldDB" id="A0A428TJ75"/>
<evidence type="ECO:0000313" key="2">
    <source>
        <dbReference type="EMBL" id="RSM02084.1"/>
    </source>
</evidence>
<name>A0A428TJ75_9HYPO</name>
<proteinExistence type="predicted"/>
<dbReference type="EMBL" id="NKCK01000079">
    <property type="protein sequence ID" value="RSM02084.1"/>
    <property type="molecule type" value="Genomic_DNA"/>
</dbReference>
<organism evidence="2 3">
    <name type="scientific">Fusarium oligoseptatum</name>
    <dbReference type="NCBI Taxonomy" id="2604345"/>
    <lineage>
        <taxon>Eukaryota</taxon>
        <taxon>Fungi</taxon>
        <taxon>Dikarya</taxon>
        <taxon>Ascomycota</taxon>
        <taxon>Pezizomycotina</taxon>
        <taxon>Sordariomycetes</taxon>
        <taxon>Hypocreomycetidae</taxon>
        <taxon>Hypocreales</taxon>
        <taxon>Nectriaceae</taxon>
        <taxon>Fusarium</taxon>
        <taxon>Fusarium solani species complex</taxon>
    </lineage>
</organism>
<feature type="region of interest" description="Disordered" evidence="1">
    <location>
        <begin position="15"/>
        <end position="38"/>
    </location>
</feature>
<gene>
    <name evidence="2" type="ORF">CEP52_008225</name>
</gene>
<evidence type="ECO:0000256" key="1">
    <source>
        <dbReference type="SAM" id="MobiDB-lite"/>
    </source>
</evidence>
<keyword evidence="3" id="KW-1185">Reference proteome</keyword>
<protein>
    <submittedName>
        <fullName evidence="2">Uncharacterized protein</fullName>
    </submittedName>
</protein>
<dbReference type="Proteomes" id="UP000287144">
    <property type="component" value="Unassembled WGS sequence"/>
</dbReference>
<sequence>MVIHCGMLKERTAYAKPQYPGSPSGAQPPAPSSPSTYMRAQSRSCLTYAFKGQVEVDDGTRKFTQNVVNKKIVKCGCPKCKSSGVKGDECTCGKHVEEATAGPSTAQEGRKSESKEGKKEA</sequence>
<feature type="region of interest" description="Disordered" evidence="1">
    <location>
        <begin position="98"/>
        <end position="121"/>
    </location>
</feature>
<evidence type="ECO:0000313" key="3">
    <source>
        <dbReference type="Proteomes" id="UP000287144"/>
    </source>
</evidence>